<reference evidence="1 2" key="1">
    <citation type="journal article" date="2023" name="Plants (Basel)">
        <title>Bridging the Gap: Combining Genomics and Transcriptomics Approaches to Understand Stylosanthes scabra, an Orphan Legume from the Brazilian Caatinga.</title>
        <authorList>
            <person name="Ferreira-Neto J.R.C."/>
            <person name="da Silva M.D."/>
            <person name="Binneck E."/>
            <person name="de Melo N.F."/>
            <person name="da Silva R.H."/>
            <person name="de Melo A.L.T.M."/>
            <person name="Pandolfi V."/>
            <person name="Bustamante F.O."/>
            <person name="Brasileiro-Vidal A.C."/>
            <person name="Benko-Iseppon A.M."/>
        </authorList>
    </citation>
    <scope>NUCLEOTIDE SEQUENCE [LARGE SCALE GENOMIC DNA]</scope>
    <source>
        <tissue evidence="1">Leaves</tissue>
    </source>
</reference>
<accession>A0ABU6TRY9</accession>
<gene>
    <name evidence="1" type="ORF">PIB30_075334</name>
</gene>
<keyword evidence="2" id="KW-1185">Reference proteome</keyword>
<feature type="non-terminal residue" evidence="1">
    <location>
        <position position="59"/>
    </location>
</feature>
<evidence type="ECO:0000313" key="1">
    <source>
        <dbReference type="EMBL" id="MED6150728.1"/>
    </source>
</evidence>
<proteinExistence type="predicted"/>
<evidence type="ECO:0000313" key="2">
    <source>
        <dbReference type="Proteomes" id="UP001341840"/>
    </source>
</evidence>
<protein>
    <submittedName>
        <fullName evidence="1">Uncharacterized protein</fullName>
    </submittedName>
</protein>
<dbReference type="EMBL" id="JASCZI010091578">
    <property type="protein sequence ID" value="MED6150728.1"/>
    <property type="molecule type" value="Genomic_DNA"/>
</dbReference>
<name>A0ABU6TRY9_9FABA</name>
<organism evidence="1 2">
    <name type="scientific">Stylosanthes scabra</name>
    <dbReference type="NCBI Taxonomy" id="79078"/>
    <lineage>
        <taxon>Eukaryota</taxon>
        <taxon>Viridiplantae</taxon>
        <taxon>Streptophyta</taxon>
        <taxon>Embryophyta</taxon>
        <taxon>Tracheophyta</taxon>
        <taxon>Spermatophyta</taxon>
        <taxon>Magnoliopsida</taxon>
        <taxon>eudicotyledons</taxon>
        <taxon>Gunneridae</taxon>
        <taxon>Pentapetalae</taxon>
        <taxon>rosids</taxon>
        <taxon>fabids</taxon>
        <taxon>Fabales</taxon>
        <taxon>Fabaceae</taxon>
        <taxon>Papilionoideae</taxon>
        <taxon>50 kb inversion clade</taxon>
        <taxon>dalbergioids sensu lato</taxon>
        <taxon>Dalbergieae</taxon>
        <taxon>Pterocarpus clade</taxon>
        <taxon>Stylosanthes</taxon>
    </lineage>
</organism>
<comment type="caution">
    <text evidence="1">The sequence shown here is derived from an EMBL/GenBank/DDBJ whole genome shotgun (WGS) entry which is preliminary data.</text>
</comment>
<sequence length="59" mass="6819">MAIPRRMLGRAFNQMMFRRTITGSNFPHRSPLLISNSTHSDGLLLRCHFRYPTTLTGKN</sequence>
<dbReference type="Proteomes" id="UP001341840">
    <property type="component" value="Unassembled WGS sequence"/>
</dbReference>